<accession>A0A6A6AAS8</accession>
<dbReference type="RefSeq" id="XP_033522367.1">
    <property type="nucleotide sequence ID" value="XM_033663940.1"/>
</dbReference>
<dbReference type="AlphaFoldDB" id="A0A6A6AAS8"/>
<evidence type="ECO:0000313" key="2">
    <source>
        <dbReference type="Proteomes" id="UP000799771"/>
    </source>
</evidence>
<evidence type="ECO:0000313" key="1">
    <source>
        <dbReference type="EMBL" id="KAF2127978.1"/>
    </source>
</evidence>
<dbReference type="GeneID" id="54404372"/>
<protein>
    <submittedName>
        <fullName evidence="1">Uncharacterized protein</fullName>
    </submittedName>
</protein>
<name>A0A6A6AAS8_9PLEO</name>
<dbReference type="OrthoDB" id="3796237at2759"/>
<gene>
    <name evidence="1" type="ORF">P153DRAFT_294200</name>
</gene>
<reference evidence="1" key="1">
    <citation type="journal article" date="2020" name="Stud. Mycol.">
        <title>101 Dothideomycetes genomes: a test case for predicting lifestyles and emergence of pathogens.</title>
        <authorList>
            <person name="Haridas S."/>
            <person name="Albert R."/>
            <person name="Binder M."/>
            <person name="Bloem J."/>
            <person name="Labutti K."/>
            <person name="Salamov A."/>
            <person name="Andreopoulos B."/>
            <person name="Baker S."/>
            <person name="Barry K."/>
            <person name="Bills G."/>
            <person name="Bluhm B."/>
            <person name="Cannon C."/>
            <person name="Castanera R."/>
            <person name="Culley D."/>
            <person name="Daum C."/>
            <person name="Ezra D."/>
            <person name="Gonzalez J."/>
            <person name="Henrissat B."/>
            <person name="Kuo A."/>
            <person name="Liang C."/>
            <person name="Lipzen A."/>
            <person name="Lutzoni F."/>
            <person name="Magnuson J."/>
            <person name="Mondo S."/>
            <person name="Nolan M."/>
            <person name="Ohm R."/>
            <person name="Pangilinan J."/>
            <person name="Park H.-J."/>
            <person name="Ramirez L."/>
            <person name="Alfaro M."/>
            <person name="Sun H."/>
            <person name="Tritt A."/>
            <person name="Yoshinaga Y."/>
            <person name="Zwiers L.-H."/>
            <person name="Turgeon B."/>
            <person name="Goodwin S."/>
            <person name="Spatafora J."/>
            <person name="Crous P."/>
            <person name="Grigoriev I."/>
        </authorList>
    </citation>
    <scope>NUCLEOTIDE SEQUENCE</scope>
    <source>
        <strain evidence="1">CBS 119687</strain>
    </source>
</reference>
<sequence length="210" mass="24739">MSQSHLQLQSPIMNSSPSAAQKAIEALRRQTLSRYHAPAPTNAFKNWHVGEIAYYAQDLYTDYDQTSRQEGSLFIAMLKFPTPKLDHTHDVVESEHTALEDVYYRVLRLYDERRKYIHEQGARRLGLWADWYREGDTGKVAAIESTISFMQRDYVQRKLEFVGEVYAMLEEWDLVRAKTVLDDLMQMWPWTKRDFARRLQDDDYGLKHVG</sequence>
<proteinExistence type="predicted"/>
<organism evidence="1 2">
    <name type="scientific">Dothidotthia symphoricarpi CBS 119687</name>
    <dbReference type="NCBI Taxonomy" id="1392245"/>
    <lineage>
        <taxon>Eukaryota</taxon>
        <taxon>Fungi</taxon>
        <taxon>Dikarya</taxon>
        <taxon>Ascomycota</taxon>
        <taxon>Pezizomycotina</taxon>
        <taxon>Dothideomycetes</taxon>
        <taxon>Pleosporomycetidae</taxon>
        <taxon>Pleosporales</taxon>
        <taxon>Dothidotthiaceae</taxon>
        <taxon>Dothidotthia</taxon>
    </lineage>
</organism>
<keyword evidence="2" id="KW-1185">Reference proteome</keyword>
<dbReference type="EMBL" id="ML977509">
    <property type="protein sequence ID" value="KAF2127978.1"/>
    <property type="molecule type" value="Genomic_DNA"/>
</dbReference>
<dbReference type="Proteomes" id="UP000799771">
    <property type="component" value="Unassembled WGS sequence"/>
</dbReference>